<evidence type="ECO:0000256" key="11">
    <source>
        <dbReference type="ARBA" id="ARBA00023242"/>
    </source>
</evidence>
<keyword evidence="5 13" id="KW-0808">Transferase</keyword>
<evidence type="ECO:0000313" key="17">
    <source>
        <dbReference type="Proteomes" id="UP001465755"/>
    </source>
</evidence>
<comment type="subcellular location">
    <subcellularLocation>
        <location evidence="13">Nucleus</location>
    </subcellularLocation>
    <subcellularLocation>
        <location evidence="13">Chromosome</location>
        <location evidence="13">Telomere</location>
    </subcellularLocation>
</comment>
<keyword evidence="6 13" id="KW-0548">Nucleotidyltransferase</keyword>
<organism evidence="16 17">
    <name type="scientific">Symbiochloris irregularis</name>
    <dbReference type="NCBI Taxonomy" id="706552"/>
    <lineage>
        <taxon>Eukaryota</taxon>
        <taxon>Viridiplantae</taxon>
        <taxon>Chlorophyta</taxon>
        <taxon>core chlorophytes</taxon>
        <taxon>Trebouxiophyceae</taxon>
        <taxon>Trebouxiales</taxon>
        <taxon>Trebouxiaceae</taxon>
        <taxon>Symbiochloris</taxon>
    </lineage>
</organism>
<dbReference type="EMBL" id="JALJOQ010000094">
    <property type="protein sequence ID" value="KAK9798933.1"/>
    <property type="molecule type" value="Genomic_DNA"/>
</dbReference>
<keyword evidence="4 13" id="KW-0158">Chromosome</keyword>
<feature type="region of interest" description="Disordered" evidence="14">
    <location>
        <begin position="1"/>
        <end position="84"/>
    </location>
</feature>
<evidence type="ECO:0000256" key="13">
    <source>
        <dbReference type="RuleBase" id="RU365061"/>
    </source>
</evidence>
<proteinExistence type="inferred from homology"/>
<dbReference type="GO" id="GO:0007004">
    <property type="term" value="P:telomere maintenance via telomerase"/>
    <property type="evidence" value="ECO:0007669"/>
    <property type="project" value="TreeGrafter"/>
</dbReference>
<dbReference type="InterPro" id="IPR043502">
    <property type="entry name" value="DNA/RNA_pol_sf"/>
</dbReference>
<evidence type="ECO:0000256" key="6">
    <source>
        <dbReference type="ARBA" id="ARBA00022695"/>
    </source>
</evidence>
<dbReference type="SUPFAM" id="SSF56672">
    <property type="entry name" value="DNA/RNA polymerases"/>
    <property type="match status" value="1"/>
</dbReference>
<evidence type="ECO:0000256" key="5">
    <source>
        <dbReference type="ARBA" id="ARBA00022679"/>
    </source>
</evidence>
<evidence type="ECO:0000256" key="12">
    <source>
        <dbReference type="ARBA" id="ARBA00048173"/>
    </source>
</evidence>
<evidence type="ECO:0000256" key="7">
    <source>
        <dbReference type="ARBA" id="ARBA00022723"/>
    </source>
</evidence>
<evidence type="ECO:0000256" key="3">
    <source>
        <dbReference type="ARBA" id="ARBA00016182"/>
    </source>
</evidence>
<dbReference type="GO" id="GO:0000333">
    <property type="term" value="C:telomerase catalytic core complex"/>
    <property type="evidence" value="ECO:0007669"/>
    <property type="project" value="TreeGrafter"/>
</dbReference>
<feature type="compositionally biased region" description="Polar residues" evidence="14">
    <location>
        <begin position="39"/>
        <end position="68"/>
    </location>
</feature>
<name>A0AAW1NTT1_9CHLO</name>
<dbReference type="GO" id="GO:0042162">
    <property type="term" value="F:telomeric DNA binding"/>
    <property type="evidence" value="ECO:0007669"/>
    <property type="project" value="TreeGrafter"/>
</dbReference>
<keyword evidence="8 13" id="KW-0460">Magnesium</keyword>
<dbReference type="GO" id="GO:0003720">
    <property type="term" value="F:telomerase activity"/>
    <property type="evidence" value="ECO:0007669"/>
    <property type="project" value="InterPro"/>
</dbReference>
<dbReference type="Pfam" id="PF12009">
    <property type="entry name" value="Telomerase_RBD"/>
    <property type="match status" value="1"/>
</dbReference>
<dbReference type="AlphaFoldDB" id="A0AAW1NTT1"/>
<dbReference type="SMART" id="SM00975">
    <property type="entry name" value="Telomerase_RBD"/>
    <property type="match status" value="1"/>
</dbReference>
<evidence type="ECO:0000259" key="15">
    <source>
        <dbReference type="PROSITE" id="PS50878"/>
    </source>
</evidence>
<dbReference type="InterPro" id="IPR000477">
    <property type="entry name" value="RT_dom"/>
</dbReference>
<dbReference type="InterPro" id="IPR049139">
    <property type="entry name" value="TERT_C"/>
</dbReference>
<sequence length="991" mass="108470">MQQQEAEDHNEEAGSPSAMLPSTQAALATLPDSVEDTAASLSSSHDTSMQSAHAAQLPWTQGEVTSPDLSLEDHTHHSAQPALQPALPQPVRHLQPYPNRFCARAGLPSRHPLRQLQSAQQPAARLYHSIFGTLSVTSPAAARAGQRSARNLAQPSALAGSVPHVSKKRAGLLPVMQQLIDRARRYNNAAAASASAQRSLLSADTPADRVAAFIWSIIRHIVPQALLGGAHNRSKLRQHLLTFIKLRRWEYLSVHQLLKGLRITELPLLTGCKPGVASSPSGHAAGSRRLARWLQWLFTYLVIPLLRAHFYVTDSMIFRQQIFYYRKPVWRQLRSVAVAELRRGVYAPLTRGDVRVALTRNRVLGWGKLRLVPKHDSMRPIVSMSSHSRYSRRGRRLTAHSRRRSRGAIKLDFKPVNACLQDALKVLRYESSRPNHPNFPSPHSALGASVSGNDDIHPRLHAFLRQWRATCGSALHSPARPYIVCADIKGAYESVDTGVVMQLVEGLLTSPSYLLIQYGSVGLGRLGAVRPQWKQTLVQPCQPQGFAGFPALAAHLASKTASSVLYDKVVYGRVQRSSILALVREAVTHTLVRAHGTFYHQRLGISQGCCLSPLLCSLYLAHMEHACLHDLLPPCAQPPAPGQQPDASRSSTHLSSLAAAAAGSASRASGICSPPSIALHHNTARQAGAIGQLAVAPSHHQNTGTARQHGRKQPSPSLMMRLTDDFLIITPSYVAAEAVTMRLLHGLPGNLTVNPAKTRLNFDLQLPGADGPIKRSVWVDGAGRGFVRWCGLLVNECTLEVQGDYTRYAGHDLMMAMALPLHKAPGAVMTDKLCHFLRHKLHPLFLDTFINSPATVQLNLYQSARLAGAKFSCLVRALGTQQRGRHRGDARAVMHAIDAACCWLVAAVPTRCTIATRRHGIPCRCSVTPRMIRWLALKGLHDSLQRHRAAHAPVLAALQSRLRHPAFRDLPGRLSAVTDPAKSTVFDDIMF</sequence>
<dbReference type="InterPro" id="IPR003545">
    <property type="entry name" value="Telomerase_RT"/>
</dbReference>
<evidence type="ECO:0000256" key="4">
    <source>
        <dbReference type="ARBA" id="ARBA00022454"/>
    </source>
</evidence>
<dbReference type="Gene3D" id="1.10.357.90">
    <property type="match status" value="1"/>
</dbReference>
<evidence type="ECO:0000256" key="14">
    <source>
        <dbReference type="SAM" id="MobiDB-lite"/>
    </source>
</evidence>
<dbReference type="Gene3D" id="1.10.132.70">
    <property type="match status" value="1"/>
</dbReference>
<comment type="catalytic activity">
    <reaction evidence="12 13">
        <text>DNA(n) + a 2'-deoxyribonucleoside 5'-triphosphate = DNA(n+1) + diphosphate</text>
        <dbReference type="Rhea" id="RHEA:22508"/>
        <dbReference type="Rhea" id="RHEA-COMP:17339"/>
        <dbReference type="Rhea" id="RHEA-COMP:17340"/>
        <dbReference type="ChEBI" id="CHEBI:33019"/>
        <dbReference type="ChEBI" id="CHEBI:61560"/>
        <dbReference type="ChEBI" id="CHEBI:173112"/>
        <dbReference type="EC" id="2.7.7.49"/>
    </reaction>
</comment>
<evidence type="ECO:0000256" key="1">
    <source>
        <dbReference type="ARBA" id="ARBA00008001"/>
    </source>
</evidence>
<evidence type="ECO:0000256" key="2">
    <source>
        <dbReference type="ARBA" id="ARBA00012493"/>
    </source>
</evidence>
<dbReference type="Pfam" id="PF21399">
    <property type="entry name" value="TERT_C"/>
    <property type="match status" value="1"/>
</dbReference>
<feature type="region of interest" description="Disordered" evidence="14">
    <location>
        <begin position="697"/>
        <end position="716"/>
    </location>
</feature>
<dbReference type="EC" id="2.7.7.49" evidence="2 13"/>
<keyword evidence="11 13" id="KW-0539">Nucleus</keyword>
<comment type="function">
    <text evidence="13">Telomerase is a ribonucleoprotein enzyme essential for the replication of chromosome termini in most eukaryotes. It elongates telomeres. It is a reverse transcriptase that adds simple sequence repeats to chromosome ends by copying a template sequence within the RNA component of the enzyme.</text>
</comment>
<evidence type="ECO:0000256" key="9">
    <source>
        <dbReference type="ARBA" id="ARBA00022895"/>
    </source>
</evidence>
<accession>A0AAW1NTT1</accession>
<dbReference type="PROSITE" id="PS50878">
    <property type="entry name" value="RT_POL"/>
    <property type="match status" value="1"/>
</dbReference>
<keyword evidence="17" id="KW-1185">Reference proteome</keyword>
<dbReference type="GO" id="GO:0046872">
    <property type="term" value="F:metal ion binding"/>
    <property type="evidence" value="ECO:0007669"/>
    <property type="project" value="UniProtKB-KW"/>
</dbReference>
<reference evidence="16 17" key="1">
    <citation type="journal article" date="2024" name="Nat. Commun.">
        <title>Phylogenomics reveals the evolutionary origins of lichenization in chlorophyte algae.</title>
        <authorList>
            <person name="Puginier C."/>
            <person name="Libourel C."/>
            <person name="Otte J."/>
            <person name="Skaloud P."/>
            <person name="Haon M."/>
            <person name="Grisel S."/>
            <person name="Petersen M."/>
            <person name="Berrin J.G."/>
            <person name="Delaux P.M."/>
            <person name="Dal Grande F."/>
            <person name="Keller J."/>
        </authorList>
    </citation>
    <scope>NUCLEOTIDE SEQUENCE [LARGE SCALE GENOMIC DNA]</scope>
    <source>
        <strain evidence="16 17">SAG 2036</strain>
    </source>
</reference>
<gene>
    <name evidence="16" type="ORF">WJX73_003177</name>
</gene>
<evidence type="ECO:0000313" key="16">
    <source>
        <dbReference type="EMBL" id="KAK9798933.1"/>
    </source>
</evidence>
<dbReference type="Proteomes" id="UP001465755">
    <property type="component" value="Unassembled WGS sequence"/>
</dbReference>
<comment type="caution">
    <text evidence="16">The sequence shown here is derived from an EMBL/GenBank/DDBJ whole genome shotgun (WGS) entry which is preliminary data.</text>
</comment>
<protein>
    <recommendedName>
        <fullName evidence="3 13">Telomerase reverse transcriptase</fullName>
        <ecNumber evidence="2 13">2.7.7.49</ecNumber>
    </recommendedName>
    <alternativeName>
        <fullName evidence="13">Telomerase catalytic subunit</fullName>
    </alternativeName>
</protein>
<keyword evidence="7 13" id="KW-0479">Metal-binding</keyword>
<evidence type="ECO:0000256" key="10">
    <source>
        <dbReference type="ARBA" id="ARBA00022918"/>
    </source>
</evidence>
<dbReference type="PANTHER" id="PTHR12066">
    <property type="entry name" value="TELOMERASE REVERSE TRANSCRIPTASE"/>
    <property type="match status" value="1"/>
</dbReference>
<feature type="domain" description="Reverse transcriptase" evidence="15">
    <location>
        <begin position="353"/>
        <end position="794"/>
    </location>
</feature>
<dbReference type="GO" id="GO:0070034">
    <property type="term" value="F:telomerase RNA binding"/>
    <property type="evidence" value="ECO:0007669"/>
    <property type="project" value="TreeGrafter"/>
</dbReference>
<dbReference type="InterPro" id="IPR021891">
    <property type="entry name" value="Telomerase_RBD"/>
</dbReference>
<keyword evidence="9 13" id="KW-0779">Telomere</keyword>
<dbReference type="PANTHER" id="PTHR12066:SF0">
    <property type="entry name" value="TELOMERASE REVERSE TRANSCRIPTASE"/>
    <property type="match status" value="1"/>
</dbReference>
<dbReference type="GO" id="GO:0000781">
    <property type="term" value="C:chromosome, telomeric region"/>
    <property type="evidence" value="ECO:0007669"/>
    <property type="project" value="UniProtKB-SubCell"/>
</dbReference>
<evidence type="ECO:0000256" key="8">
    <source>
        <dbReference type="ARBA" id="ARBA00022842"/>
    </source>
</evidence>
<keyword evidence="10 13" id="KW-0695">RNA-directed DNA polymerase</keyword>
<comment type="similarity">
    <text evidence="1 13">Belongs to the reverse transcriptase family. Telomerase subfamily.</text>
</comment>